<reference evidence="4 5" key="1">
    <citation type="submission" date="2020-01" db="EMBL/GenBank/DDBJ databases">
        <title>Identification and distribution of gene clusters putatively required for synthesis of sphingolipid metabolism inhibitors in phylogenetically diverse species of the filamentous fungus Fusarium.</title>
        <authorList>
            <person name="Kim H.-S."/>
            <person name="Busman M."/>
            <person name="Brown D.W."/>
            <person name="Divon H."/>
            <person name="Uhlig S."/>
            <person name="Proctor R.H."/>
        </authorList>
    </citation>
    <scope>NUCLEOTIDE SEQUENCE [LARGE SCALE GENOMIC DNA]</scope>
    <source>
        <strain evidence="4 5">NRRL 20459</strain>
    </source>
</reference>
<dbReference type="EMBL" id="JAADYS010001179">
    <property type="protein sequence ID" value="KAF4464514.1"/>
    <property type="molecule type" value="Genomic_DNA"/>
</dbReference>
<dbReference type="InterPro" id="IPR050789">
    <property type="entry name" value="Diverse_Enzym_Activities"/>
</dbReference>
<dbReference type="Pfam" id="PF00144">
    <property type="entry name" value="Beta-lactamase"/>
    <property type="match status" value="1"/>
</dbReference>
<name>A0A8H4LBG1_9HYPO</name>
<proteinExistence type="predicted"/>
<dbReference type="GO" id="GO:0016787">
    <property type="term" value="F:hydrolase activity"/>
    <property type="evidence" value="ECO:0007669"/>
    <property type="project" value="UniProtKB-KW"/>
</dbReference>
<evidence type="ECO:0000313" key="4">
    <source>
        <dbReference type="EMBL" id="KAF4464514.1"/>
    </source>
</evidence>
<sequence length="431" mass="47382">MKLRITLLAILATSTHSTAVGAMLKHGDPSSVGMMSQPLRDMVQNMSSYAKPRNYGDASHNETRAIEPGSANLVARHGVIVSAFAVGKRKLYADANGTYLDSVDQEDATLDTVYDLASISKLFTAVAVLREVDAGRIQLNKTVASYLPEFAANGKGDITIIDLLTHTGGLLPLPIPDLWKPAYSSIDERVATLLSLAPQEPRRTKFIYSDIGYMTLRYVLERVTGLNHELLIYSFTIPLGMKSTFYNRGNLEGPLNPFYRRTAPTEFEIEAQGPEEPKRPQPVRGTVHDENTWALGGVSGHAGLFSTVEDVAIFCQMILNNGTYDDHQVLSRNTVDLIFTDFNSQFPGNNYGAGFALNQSYTQGSMQSLQTASHSGFTGTTLAIDRPSGTFWLHFSNRVHPSRHWATNNPARRAMGYWVAKSLGRDVTFPG</sequence>
<keyword evidence="5" id="KW-1185">Reference proteome</keyword>
<feature type="chain" id="PRO_5034491380" evidence="2">
    <location>
        <begin position="18"/>
        <end position="431"/>
    </location>
</feature>
<dbReference type="SUPFAM" id="SSF56601">
    <property type="entry name" value="beta-lactamase/transpeptidase-like"/>
    <property type="match status" value="1"/>
</dbReference>
<evidence type="ECO:0000313" key="5">
    <source>
        <dbReference type="Proteomes" id="UP000554235"/>
    </source>
</evidence>
<evidence type="ECO:0000259" key="3">
    <source>
        <dbReference type="Pfam" id="PF00144"/>
    </source>
</evidence>
<dbReference type="Proteomes" id="UP000554235">
    <property type="component" value="Unassembled WGS sequence"/>
</dbReference>
<keyword evidence="1" id="KW-0378">Hydrolase</keyword>
<dbReference type="AlphaFoldDB" id="A0A8H4LBG1"/>
<dbReference type="InterPro" id="IPR001466">
    <property type="entry name" value="Beta-lactam-related"/>
</dbReference>
<keyword evidence="2" id="KW-0732">Signal</keyword>
<gene>
    <name evidence="4" type="ORF">FALBO_8646</name>
</gene>
<organism evidence="4 5">
    <name type="scientific">Fusarium albosuccineum</name>
    <dbReference type="NCBI Taxonomy" id="1237068"/>
    <lineage>
        <taxon>Eukaryota</taxon>
        <taxon>Fungi</taxon>
        <taxon>Dikarya</taxon>
        <taxon>Ascomycota</taxon>
        <taxon>Pezizomycotina</taxon>
        <taxon>Sordariomycetes</taxon>
        <taxon>Hypocreomycetidae</taxon>
        <taxon>Hypocreales</taxon>
        <taxon>Nectriaceae</taxon>
        <taxon>Fusarium</taxon>
        <taxon>Fusarium decemcellulare species complex</taxon>
    </lineage>
</organism>
<evidence type="ECO:0000256" key="1">
    <source>
        <dbReference type="ARBA" id="ARBA00022801"/>
    </source>
</evidence>
<dbReference type="InterPro" id="IPR012338">
    <property type="entry name" value="Beta-lactam/transpept-like"/>
</dbReference>
<comment type="caution">
    <text evidence="4">The sequence shown here is derived from an EMBL/GenBank/DDBJ whole genome shotgun (WGS) entry which is preliminary data.</text>
</comment>
<dbReference type="PANTHER" id="PTHR43283">
    <property type="entry name" value="BETA-LACTAMASE-RELATED"/>
    <property type="match status" value="1"/>
</dbReference>
<dbReference type="OrthoDB" id="5946976at2759"/>
<feature type="signal peptide" evidence="2">
    <location>
        <begin position="1"/>
        <end position="17"/>
    </location>
</feature>
<dbReference type="Gene3D" id="3.40.710.10">
    <property type="entry name" value="DD-peptidase/beta-lactamase superfamily"/>
    <property type="match status" value="1"/>
</dbReference>
<accession>A0A8H4LBG1</accession>
<feature type="domain" description="Beta-lactamase-related" evidence="3">
    <location>
        <begin position="81"/>
        <end position="413"/>
    </location>
</feature>
<protein>
    <submittedName>
        <fullName evidence="4">Beta-lactamase</fullName>
    </submittedName>
</protein>
<evidence type="ECO:0000256" key="2">
    <source>
        <dbReference type="SAM" id="SignalP"/>
    </source>
</evidence>
<dbReference type="PANTHER" id="PTHR43283:SF11">
    <property type="entry name" value="BETA-LACTAMASE-RELATED DOMAIN-CONTAINING PROTEIN"/>
    <property type="match status" value="1"/>
</dbReference>